<accession>A0ACB8RB44</accession>
<evidence type="ECO:0000313" key="1">
    <source>
        <dbReference type="EMBL" id="KAI0041253.1"/>
    </source>
</evidence>
<sequence>MTHCHDSQTSAHTGRTRNTYNPARNKVTQSTVDRVSKSSLILIQVYPNTLAGGLSLAAAWGTFF</sequence>
<protein>
    <submittedName>
        <fullName evidence="1">Uncharacterized protein</fullName>
    </submittedName>
</protein>
<reference evidence="1" key="2">
    <citation type="journal article" date="2022" name="New Phytol.">
        <title>Evolutionary transition to the ectomycorrhizal habit in the genomes of a hyperdiverse lineage of mushroom-forming fungi.</title>
        <authorList>
            <person name="Looney B."/>
            <person name="Miyauchi S."/>
            <person name="Morin E."/>
            <person name="Drula E."/>
            <person name="Courty P.E."/>
            <person name="Kohler A."/>
            <person name="Kuo A."/>
            <person name="LaButti K."/>
            <person name="Pangilinan J."/>
            <person name="Lipzen A."/>
            <person name="Riley R."/>
            <person name="Andreopoulos W."/>
            <person name="He G."/>
            <person name="Johnson J."/>
            <person name="Nolan M."/>
            <person name="Tritt A."/>
            <person name="Barry K.W."/>
            <person name="Grigoriev I.V."/>
            <person name="Nagy L.G."/>
            <person name="Hibbett D."/>
            <person name="Henrissat B."/>
            <person name="Matheny P.B."/>
            <person name="Labbe J."/>
            <person name="Martin F.M."/>
        </authorList>
    </citation>
    <scope>NUCLEOTIDE SEQUENCE</scope>
    <source>
        <strain evidence="1">FP105234-sp</strain>
    </source>
</reference>
<keyword evidence="2" id="KW-1185">Reference proteome</keyword>
<evidence type="ECO:0000313" key="2">
    <source>
        <dbReference type="Proteomes" id="UP000814033"/>
    </source>
</evidence>
<reference evidence="1" key="1">
    <citation type="submission" date="2021-02" db="EMBL/GenBank/DDBJ databases">
        <authorList>
            <consortium name="DOE Joint Genome Institute"/>
            <person name="Ahrendt S."/>
            <person name="Looney B.P."/>
            <person name="Miyauchi S."/>
            <person name="Morin E."/>
            <person name="Drula E."/>
            <person name="Courty P.E."/>
            <person name="Chicoki N."/>
            <person name="Fauchery L."/>
            <person name="Kohler A."/>
            <person name="Kuo A."/>
            <person name="Labutti K."/>
            <person name="Pangilinan J."/>
            <person name="Lipzen A."/>
            <person name="Riley R."/>
            <person name="Andreopoulos W."/>
            <person name="He G."/>
            <person name="Johnson J."/>
            <person name="Barry K.W."/>
            <person name="Grigoriev I.V."/>
            <person name="Nagy L."/>
            <person name="Hibbett D."/>
            <person name="Henrissat B."/>
            <person name="Matheny P.B."/>
            <person name="Labbe J."/>
            <person name="Martin F."/>
        </authorList>
    </citation>
    <scope>NUCLEOTIDE SEQUENCE</scope>
    <source>
        <strain evidence="1">FP105234-sp</strain>
    </source>
</reference>
<gene>
    <name evidence="1" type="ORF">FA95DRAFT_1565544</name>
</gene>
<name>A0ACB8RB44_9AGAM</name>
<organism evidence="1 2">
    <name type="scientific">Auriscalpium vulgare</name>
    <dbReference type="NCBI Taxonomy" id="40419"/>
    <lineage>
        <taxon>Eukaryota</taxon>
        <taxon>Fungi</taxon>
        <taxon>Dikarya</taxon>
        <taxon>Basidiomycota</taxon>
        <taxon>Agaricomycotina</taxon>
        <taxon>Agaricomycetes</taxon>
        <taxon>Russulales</taxon>
        <taxon>Auriscalpiaceae</taxon>
        <taxon>Auriscalpium</taxon>
    </lineage>
</organism>
<dbReference type="EMBL" id="MU276134">
    <property type="protein sequence ID" value="KAI0041253.1"/>
    <property type="molecule type" value="Genomic_DNA"/>
</dbReference>
<comment type="caution">
    <text evidence="1">The sequence shown here is derived from an EMBL/GenBank/DDBJ whole genome shotgun (WGS) entry which is preliminary data.</text>
</comment>
<dbReference type="Proteomes" id="UP000814033">
    <property type="component" value="Unassembled WGS sequence"/>
</dbReference>
<proteinExistence type="predicted"/>